<evidence type="ECO:0000256" key="1">
    <source>
        <dbReference type="ARBA" id="ARBA00004651"/>
    </source>
</evidence>
<feature type="transmembrane region" description="Helical" evidence="14">
    <location>
        <begin position="6"/>
        <end position="24"/>
    </location>
</feature>
<keyword evidence="9 14" id="KW-0472">Membrane</keyword>
<dbReference type="Pfam" id="PF02537">
    <property type="entry name" value="CRCB"/>
    <property type="match status" value="1"/>
</dbReference>
<keyword evidence="4 14" id="KW-0812">Transmembrane</keyword>
<dbReference type="Proteomes" id="UP001312865">
    <property type="component" value="Unassembled WGS sequence"/>
</dbReference>
<organism evidence="15 16">
    <name type="scientific">Bacillus spongiae</name>
    <dbReference type="NCBI Taxonomy" id="2683610"/>
    <lineage>
        <taxon>Bacteria</taxon>
        <taxon>Bacillati</taxon>
        <taxon>Bacillota</taxon>
        <taxon>Bacilli</taxon>
        <taxon>Bacillales</taxon>
        <taxon>Bacillaceae</taxon>
        <taxon>Bacillus</taxon>
    </lineage>
</organism>
<dbReference type="PANTHER" id="PTHR28259">
    <property type="entry name" value="FLUORIDE EXPORT PROTEIN 1-RELATED"/>
    <property type="match status" value="1"/>
</dbReference>
<feature type="transmembrane region" description="Helical" evidence="14">
    <location>
        <begin position="89"/>
        <end position="110"/>
    </location>
</feature>
<comment type="similarity">
    <text evidence="11 14">Belongs to the fluoride channel Fluc/FEX (TC 1.A.43) family.</text>
</comment>
<keyword evidence="5 14" id="KW-0479">Metal-binding</keyword>
<evidence type="ECO:0000256" key="11">
    <source>
        <dbReference type="ARBA" id="ARBA00035120"/>
    </source>
</evidence>
<accession>A0ABU8HIK0</accession>
<evidence type="ECO:0000313" key="15">
    <source>
        <dbReference type="EMBL" id="MEI5908888.1"/>
    </source>
</evidence>
<evidence type="ECO:0000256" key="10">
    <source>
        <dbReference type="ARBA" id="ARBA00023303"/>
    </source>
</evidence>
<evidence type="ECO:0000256" key="14">
    <source>
        <dbReference type="HAMAP-Rule" id="MF_00454"/>
    </source>
</evidence>
<evidence type="ECO:0000256" key="8">
    <source>
        <dbReference type="ARBA" id="ARBA00023065"/>
    </source>
</evidence>
<dbReference type="PANTHER" id="PTHR28259:SF16">
    <property type="entry name" value="FLUORIDE-SPECIFIC ION CHANNEL FLUC 2"/>
    <property type="match status" value="1"/>
</dbReference>
<dbReference type="HAMAP" id="MF_00454">
    <property type="entry name" value="FluC"/>
    <property type="match status" value="1"/>
</dbReference>
<keyword evidence="2 14" id="KW-0813">Transport</keyword>
<name>A0ABU8HIK0_9BACI</name>
<keyword evidence="8 14" id="KW-0406">Ion transport</keyword>
<evidence type="ECO:0000256" key="5">
    <source>
        <dbReference type="ARBA" id="ARBA00022723"/>
    </source>
</evidence>
<evidence type="ECO:0000256" key="9">
    <source>
        <dbReference type="ARBA" id="ARBA00023136"/>
    </source>
</evidence>
<keyword evidence="10 14" id="KW-0407">Ion channel</keyword>
<keyword evidence="6 14" id="KW-1133">Transmembrane helix</keyword>
<comment type="activity regulation">
    <text evidence="14">Na(+) is not transported, but it plays an essential structural role and its presence is essential for fluoride channel function.</text>
</comment>
<feature type="binding site" evidence="14">
    <location>
        <position position="69"/>
    </location>
    <ligand>
        <name>Na(+)</name>
        <dbReference type="ChEBI" id="CHEBI:29101"/>
        <note>structural</note>
    </ligand>
</feature>
<comment type="caution">
    <text evidence="15">The sequence shown here is derived from an EMBL/GenBank/DDBJ whole genome shotgun (WGS) entry which is preliminary data.</text>
</comment>
<keyword evidence="7 14" id="KW-0915">Sodium</keyword>
<evidence type="ECO:0000256" key="6">
    <source>
        <dbReference type="ARBA" id="ARBA00022989"/>
    </source>
</evidence>
<evidence type="ECO:0000256" key="3">
    <source>
        <dbReference type="ARBA" id="ARBA00022475"/>
    </source>
</evidence>
<keyword evidence="3 14" id="KW-1003">Cell membrane</keyword>
<feature type="transmembrane region" description="Helical" evidence="14">
    <location>
        <begin position="58"/>
        <end position="82"/>
    </location>
</feature>
<evidence type="ECO:0000313" key="16">
    <source>
        <dbReference type="Proteomes" id="UP001312865"/>
    </source>
</evidence>
<protein>
    <recommendedName>
        <fullName evidence="14">Fluoride-specific ion channel FluC</fullName>
    </recommendedName>
</protein>
<comment type="function">
    <text evidence="13 14">Fluoride-specific ion channel. Important for reducing fluoride concentration in the cell, thus reducing its toxicity.</text>
</comment>
<dbReference type="RefSeq" id="WP_336588333.1">
    <property type="nucleotide sequence ID" value="NZ_JBBAXC010000017.1"/>
</dbReference>
<sequence length="113" mass="12236">MDIFWIGLGGGVGALARYIIGKAFNSSSIPWGTFIVNVLGSFLLGLMVGVNIDNRSYAFLGIGILGGFTTFSTFHVELLTIWKDQKKSAIFYLFLTYITGICSAIVGLWITAS</sequence>
<feature type="transmembrane region" description="Helical" evidence="14">
    <location>
        <begin position="31"/>
        <end position="52"/>
    </location>
</feature>
<comment type="subcellular location">
    <subcellularLocation>
        <location evidence="1 14">Cell membrane</location>
        <topology evidence="1 14">Multi-pass membrane protein</topology>
    </subcellularLocation>
</comment>
<proteinExistence type="inferred from homology"/>
<evidence type="ECO:0000256" key="2">
    <source>
        <dbReference type="ARBA" id="ARBA00022448"/>
    </source>
</evidence>
<evidence type="ECO:0000256" key="4">
    <source>
        <dbReference type="ARBA" id="ARBA00022692"/>
    </source>
</evidence>
<gene>
    <name evidence="14" type="primary">fluC</name>
    <name evidence="14" type="synonym">crcB</name>
    <name evidence="15" type="ORF">WAK64_17705</name>
</gene>
<evidence type="ECO:0000256" key="13">
    <source>
        <dbReference type="ARBA" id="ARBA00049940"/>
    </source>
</evidence>
<comment type="catalytic activity">
    <reaction evidence="12">
        <text>fluoride(in) = fluoride(out)</text>
        <dbReference type="Rhea" id="RHEA:76159"/>
        <dbReference type="ChEBI" id="CHEBI:17051"/>
    </reaction>
    <physiologicalReaction direction="left-to-right" evidence="12">
        <dbReference type="Rhea" id="RHEA:76160"/>
    </physiologicalReaction>
</comment>
<keyword evidence="16" id="KW-1185">Reference proteome</keyword>
<feature type="binding site" evidence="14">
    <location>
        <position position="66"/>
    </location>
    <ligand>
        <name>Na(+)</name>
        <dbReference type="ChEBI" id="CHEBI:29101"/>
        <note>structural</note>
    </ligand>
</feature>
<dbReference type="EMBL" id="JBBAXC010000017">
    <property type="protein sequence ID" value="MEI5908888.1"/>
    <property type="molecule type" value="Genomic_DNA"/>
</dbReference>
<evidence type="ECO:0000256" key="12">
    <source>
        <dbReference type="ARBA" id="ARBA00035585"/>
    </source>
</evidence>
<evidence type="ECO:0000256" key="7">
    <source>
        <dbReference type="ARBA" id="ARBA00023053"/>
    </source>
</evidence>
<dbReference type="InterPro" id="IPR003691">
    <property type="entry name" value="FluC"/>
</dbReference>
<reference evidence="15 16" key="1">
    <citation type="journal article" date="2018" name="J. Microbiol.">
        <title>Bacillus spongiae sp. nov., isolated from sponge of Jeju Island.</title>
        <authorList>
            <person name="Lee G.E."/>
            <person name="Im W.T."/>
            <person name="Park J.S."/>
        </authorList>
    </citation>
    <scope>NUCLEOTIDE SEQUENCE [LARGE SCALE GENOMIC DNA]</scope>
    <source>
        <strain evidence="15 16">135PIL107-10</strain>
    </source>
</reference>